<dbReference type="CDD" id="cd20406">
    <property type="entry name" value="Tudor_Agenet_AtDUF_rpt2_4"/>
    <property type="match status" value="1"/>
</dbReference>
<dbReference type="EMBL" id="PKMF04000020">
    <property type="protein sequence ID" value="KAK7858357.1"/>
    <property type="molecule type" value="Genomic_DNA"/>
</dbReference>
<feature type="domain" description="Agenet" evidence="1">
    <location>
        <begin position="1"/>
        <end position="69"/>
    </location>
</feature>
<dbReference type="Pfam" id="PF05641">
    <property type="entry name" value="Agenet"/>
    <property type="match status" value="1"/>
</dbReference>
<feature type="domain" description="Agenet" evidence="1">
    <location>
        <begin position="71"/>
        <end position="127"/>
    </location>
</feature>
<reference evidence="2" key="2">
    <citation type="journal article" date="2018" name="Sci. Data">
        <title>The draft genome sequence of cork oak.</title>
        <authorList>
            <person name="Ramos A.M."/>
            <person name="Usie A."/>
            <person name="Barbosa P."/>
            <person name="Barros P.M."/>
            <person name="Capote T."/>
            <person name="Chaves I."/>
            <person name="Simoes F."/>
            <person name="Abreu I."/>
            <person name="Carrasquinho I."/>
            <person name="Faro C."/>
            <person name="Guimaraes J.B."/>
            <person name="Mendonca D."/>
            <person name="Nobrega F."/>
            <person name="Rodrigues L."/>
            <person name="Saibo N.J.M."/>
            <person name="Varela M.C."/>
            <person name="Egas C."/>
            <person name="Matos J."/>
            <person name="Miguel C.M."/>
            <person name="Oliveira M.M."/>
            <person name="Ricardo C.P."/>
            <person name="Goncalves S."/>
        </authorList>
    </citation>
    <scope>NUCLEOTIDE SEQUENCE [LARGE SCALE GENOMIC DNA]</scope>
    <source>
        <strain evidence="2">HL8</strain>
    </source>
</reference>
<evidence type="ECO:0000259" key="1">
    <source>
        <dbReference type="SMART" id="SM00743"/>
    </source>
</evidence>
<proteinExistence type="predicted"/>
<gene>
    <name evidence="2" type="primary">DUF2_3</name>
    <name evidence="2" type="ORF">CFP56_013043</name>
</gene>
<dbReference type="AlphaFoldDB" id="A0AAW0M6A2"/>
<dbReference type="InterPro" id="IPR008395">
    <property type="entry name" value="Agenet-like_dom"/>
</dbReference>
<reference evidence="2" key="3">
    <citation type="submission" date="2023-07" db="EMBL/GenBank/DDBJ databases">
        <title>An improved reference 1 genome and first organelle genomes of Quercus suber.</title>
        <authorList>
            <consortium name="Genosuber Consortium"/>
            <person name="Usie A."/>
            <person name="Serra O."/>
            <person name="Barros P."/>
        </authorList>
    </citation>
    <scope>NUCLEOTIDE SEQUENCE</scope>
    <source>
        <strain evidence="2">HL8</strain>
        <tissue evidence="2">Leaves</tissue>
    </source>
</reference>
<accession>A0AAW0M6A2</accession>
<evidence type="ECO:0000313" key="2">
    <source>
        <dbReference type="EMBL" id="KAK7858357.1"/>
    </source>
</evidence>
<dbReference type="CDD" id="cd20405">
    <property type="entry name" value="Tudor_Agenet_AtDUF_rpt1_3"/>
    <property type="match status" value="1"/>
</dbReference>
<organism evidence="2">
    <name type="scientific">Quercus suber</name>
    <name type="common">Cork oak</name>
    <dbReference type="NCBI Taxonomy" id="58331"/>
    <lineage>
        <taxon>Eukaryota</taxon>
        <taxon>Viridiplantae</taxon>
        <taxon>Streptophyta</taxon>
        <taxon>Embryophyta</taxon>
        <taxon>Tracheophyta</taxon>
        <taxon>Spermatophyta</taxon>
        <taxon>Magnoliopsida</taxon>
        <taxon>eudicotyledons</taxon>
        <taxon>Gunneridae</taxon>
        <taxon>Pentapetalae</taxon>
        <taxon>rosids</taxon>
        <taxon>fabids</taxon>
        <taxon>Fagales</taxon>
        <taxon>Fagaceae</taxon>
        <taxon>Quercus</taxon>
    </lineage>
</organism>
<dbReference type="SMART" id="SM00743">
    <property type="entry name" value="Agenet"/>
    <property type="match status" value="2"/>
</dbReference>
<protein>
    <submittedName>
        <fullName evidence="2">Duf724 domain-containing protein 2</fullName>
    </submittedName>
</protein>
<reference evidence="2" key="1">
    <citation type="submission" date="2017-12" db="EMBL/GenBank/DDBJ databases">
        <authorList>
            <person name="Barbosa P."/>
            <person name="Usie A."/>
            <person name="Ramos A.M."/>
        </authorList>
    </citation>
    <scope>NUCLEOTIDE SEQUENCE</scope>
    <source>
        <strain evidence="2">HL8</strain>
        <tissue evidence="2">Leaves</tissue>
    </source>
</reference>
<sequence>MAFRILENVEICKKQEGFLGSYYSGKVLAAVGINRYIVRYETRWAECKTRQLSEVVDADEVRPLPPAISCTNFSMSDKIDAYVNNAWWVAKVVQRLDDVRYFVRLDANGTEFQLPSHKLRIHLDWQDGRWVLPPNTNTIANSTLSNNSKNSYLSSFDSGIILFSNSQLFQYLTMAFMEAQ</sequence>
<dbReference type="PANTHER" id="PTHR31917">
    <property type="entry name" value="AGENET DOMAIN-CONTAINING PROTEIN-RELATED"/>
    <property type="match status" value="1"/>
</dbReference>
<dbReference type="InterPro" id="IPR014002">
    <property type="entry name" value="Agenet_dom_plant"/>
</dbReference>
<comment type="caution">
    <text evidence="2">The sequence shown here is derived from an EMBL/GenBank/DDBJ whole genome shotgun (WGS) entry which is preliminary data.</text>
</comment>
<name>A0AAW0M6A2_QUESU</name>
<dbReference type="PANTHER" id="PTHR31917:SF65">
    <property type="entry name" value="BINDING PROTEIN, PUTATIVE-RELATED"/>
    <property type="match status" value="1"/>
</dbReference>